<dbReference type="InterPro" id="IPR004358">
    <property type="entry name" value="Sig_transdc_His_kin-like_C"/>
</dbReference>
<dbReference type="Proteomes" id="UP000061587">
    <property type="component" value="Chromosome"/>
</dbReference>
<dbReference type="Pfam" id="PF00072">
    <property type="entry name" value="Response_reg"/>
    <property type="match status" value="1"/>
</dbReference>
<keyword evidence="13" id="KW-0812">Transmembrane</keyword>
<dbReference type="SUPFAM" id="SSF55874">
    <property type="entry name" value="ATPase domain of HSP90 chaperone/DNA topoisomerase II/histidine kinase"/>
    <property type="match status" value="1"/>
</dbReference>
<dbReference type="CDD" id="cd00082">
    <property type="entry name" value="HisKA"/>
    <property type="match status" value="1"/>
</dbReference>
<dbReference type="SUPFAM" id="SSF52172">
    <property type="entry name" value="CheY-like"/>
    <property type="match status" value="1"/>
</dbReference>
<dbReference type="Gene3D" id="3.40.50.2300">
    <property type="match status" value="1"/>
</dbReference>
<evidence type="ECO:0000256" key="5">
    <source>
        <dbReference type="ARBA" id="ARBA00022741"/>
    </source>
</evidence>
<dbReference type="InterPro" id="IPR011006">
    <property type="entry name" value="CheY-like_superfamily"/>
</dbReference>
<dbReference type="InterPro" id="IPR005467">
    <property type="entry name" value="His_kinase_dom"/>
</dbReference>
<organism evidence="17 18">
    <name type="scientific">Phocaeicola vulgatus</name>
    <name type="common">Bacteroides vulgatus</name>
    <dbReference type="NCBI Taxonomy" id="821"/>
    <lineage>
        <taxon>Bacteria</taxon>
        <taxon>Pseudomonadati</taxon>
        <taxon>Bacteroidota</taxon>
        <taxon>Bacteroidia</taxon>
        <taxon>Bacteroidales</taxon>
        <taxon>Bacteroidaceae</taxon>
        <taxon>Phocaeicola</taxon>
    </lineage>
</organism>
<dbReference type="InterPro" id="IPR018060">
    <property type="entry name" value="HTH_AraC"/>
</dbReference>
<evidence type="ECO:0000256" key="6">
    <source>
        <dbReference type="ARBA" id="ARBA00022777"/>
    </source>
</evidence>
<accession>A0A0P0LCX4</accession>
<dbReference type="SMART" id="SM00388">
    <property type="entry name" value="HisKA"/>
    <property type="match status" value="1"/>
</dbReference>
<dbReference type="FunFam" id="3.30.565.10:FF:000037">
    <property type="entry name" value="Hybrid sensor histidine kinase/response regulator"/>
    <property type="match status" value="1"/>
</dbReference>
<evidence type="ECO:0000256" key="7">
    <source>
        <dbReference type="ARBA" id="ARBA00022840"/>
    </source>
</evidence>
<dbReference type="GO" id="GO:0000155">
    <property type="term" value="F:phosphorelay sensor kinase activity"/>
    <property type="evidence" value="ECO:0007669"/>
    <property type="project" value="InterPro"/>
</dbReference>
<reference evidence="18" key="1">
    <citation type="submission" date="2015-10" db="EMBL/GenBank/DDBJ databases">
        <title>Extensive mobilome-driven genome diversification in gut-associated Bacteroides vulgatus mpk.</title>
        <authorList>
            <person name="Beier S."/>
            <person name="Lange A."/>
            <person name="Huson D.H."/>
            <person name="Frick J.-S."/>
            <person name="Autenrieth I.B."/>
        </authorList>
    </citation>
    <scope>NUCLEOTIDE SEQUENCE [LARGE SCALE GENOMIC DNA]</scope>
    <source>
        <strain evidence="18">mpk</strain>
    </source>
</reference>
<dbReference type="EMBL" id="CP013020">
    <property type="protein sequence ID" value="ALK86403.1"/>
    <property type="molecule type" value="Genomic_DNA"/>
</dbReference>
<dbReference type="Pfam" id="PF12833">
    <property type="entry name" value="HTH_18"/>
    <property type="match status" value="1"/>
</dbReference>
<evidence type="ECO:0000256" key="9">
    <source>
        <dbReference type="ARBA" id="ARBA00023015"/>
    </source>
</evidence>
<dbReference type="InterPro" id="IPR015943">
    <property type="entry name" value="WD40/YVTN_repeat-like_dom_sf"/>
</dbReference>
<evidence type="ECO:0000256" key="12">
    <source>
        <dbReference type="PROSITE-ProRule" id="PRU00169"/>
    </source>
</evidence>
<gene>
    <name evidence="17" type="ORF">BvMPK_3845</name>
</gene>
<feature type="transmembrane region" description="Helical" evidence="13">
    <location>
        <begin position="882"/>
        <end position="902"/>
    </location>
</feature>
<dbReference type="InterPro" id="IPR036890">
    <property type="entry name" value="HATPase_C_sf"/>
</dbReference>
<evidence type="ECO:0000256" key="4">
    <source>
        <dbReference type="ARBA" id="ARBA00022679"/>
    </source>
</evidence>
<keyword evidence="3 12" id="KW-0597">Phosphoprotein</keyword>
<keyword evidence="13" id="KW-0472">Membrane</keyword>
<dbReference type="Pfam" id="PF07495">
    <property type="entry name" value="Y_Y_Y"/>
    <property type="match status" value="1"/>
</dbReference>
<evidence type="ECO:0000259" key="14">
    <source>
        <dbReference type="PROSITE" id="PS01124"/>
    </source>
</evidence>
<dbReference type="PATRIC" id="fig|821.40.peg.4612"/>
<keyword evidence="5" id="KW-0547">Nucleotide-binding</keyword>
<evidence type="ECO:0000259" key="15">
    <source>
        <dbReference type="PROSITE" id="PS50109"/>
    </source>
</evidence>
<evidence type="ECO:0000259" key="16">
    <source>
        <dbReference type="PROSITE" id="PS50110"/>
    </source>
</evidence>
<dbReference type="FunFam" id="1.10.287.130:FF:000045">
    <property type="entry name" value="Two-component system sensor histidine kinase/response regulator"/>
    <property type="match status" value="1"/>
</dbReference>
<protein>
    <recommendedName>
        <fullName evidence="2">histidine kinase</fullName>
        <ecNumber evidence="2">2.7.13.3</ecNumber>
    </recommendedName>
</protein>
<feature type="domain" description="HTH araC/xylS-type" evidence="14">
    <location>
        <begin position="1339"/>
        <end position="1438"/>
    </location>
</feature>
<dbReference type="InterPro" id="IPR036097">
    <property type="entry name" value="HisK_dim/P_sf"/>
</dbReference>
<dbReference type="GO" id="GO:0003700">
    <property type="term" value="F:DNA-binding transcription factor activity"/>
    <property type="evidence" value="ECO:0007669"/>
    <property type="project" value="InterPro"/>
</dbReference>
<dbReference type="Pfam" id="PF02518">
    <property type="entry name" value="HATPase_c"/>
    <property type="match status" value="1"/>
</dbReference>
<dbReference type="PROSITE" id="PS01124">
    <property type="entry name" value="HTH_ARAC_FAMILY_2"/>
    <property type="match status" value="1"/>
</dbReference>
<dbReference type="InterPro" id="IPR009057">
    <property type="entry name" value="Homeodomain-like_sf"/>
</dbReference>
<dbReference type="InterPro" id="IPR013783">
    <property type="entry name" value="Ig-like_fold"/>
</dbReference>
<feature type="modified residue" description="4-aspartylphosphate" evidence="12">
    <location>
        <position position="1240"/>
    </location>
</feature>
<keyword evidence="13" id="KW-1133">Transmembrane helix</keyword>
<comment type="catalytic activity">
    <reaction evidence="1">
        <text>ATP + protein L-histidine = ADP + protein N-phospho-L-histidine.</text>
        <dbReference type="EC" id="2.7.13.3"/>
    </reaction>
</comment>
<evidence type="ECO:0000313" key="17">
    <source>
        <dbReference type="EMBL" id="ALK86403.1"/>
    </source>
</evidence>
<dbReference type="SUPFAM" id="SSF46689">
    <property type="entry name" value="Homeodomain-like"/>
    <property type="match status" value="1"/>
</dbReference>
<dbReference type="InterPro" id="IPR003661">
    <property type="entry name" value="HisK_dim/P_dom"/>
</dbReference>
<evidence type="ECO:0000256" key="13">
    <source>
        <dbReference type="SAM" id="Phobius"/>
    </source>
</evidence>
<feature type="domain" description="Response regulatory" evidence="16">
    <location>
        <begin position="1192"/>
        <end position="1307"/>
    </location>
</feature>
<feature type="domain" description="Histidine kinase" evidence="15">
    <location>
        <begin position="928"/>
        <end position="1143"/>
    </location>
</feature>
<dbReference type="Gene3D" id="1.10.10.60">
    <property type="entry name" value="Homeodomain-like"/>
    <property type="match status" value="2"/>
</dbReference>
<dbReference type="Pfam" id="PF00512">
    <property type="entry name" value="HisKA"/>
    <property type="match status" value="1"/>
</dbReference>
<dbReference type="InterPro" id="IPR011123">
    <property type="entry name" value="Y_Y_Y"/>
</dbReference>
<dbReference type="PANTHER" id="PTHR43547:SF2">
    <property type="entry name" value="HYBRID SIGNAL TRANSDUCTION HISTIDINE KINASE C"/>
    <property type="match status" value="1"/>
</dbReference>
<dbReference type="SMART" id="SM00342">
    <property type="entry name" value="HTH_ARAC"/>
    <property type="match status" value="1"/>
</dbReference>
<dbReference type="InterPro" id="IPR001789">
    <property type="entry name" value="Sig_transdc_resp-reg_receiver"/>
</dbReference>
<dbReference type="PROSITE" id="PS50110">
    <property type="entry name" value="RESPONSE_REGULATORY"/>
    <property type="match status" value="1"/>
</dbReference>
<evidence type="ECO:0000256" key="11">
    <source>
        <dbReference type="ARBA" id="ARBA00023163"/>
    </source>
</evidence>
<keyword evidence="7" id="KW-0067">ATP-binding</keyword>
<dbReference type="Gene3D" id="3.30.565.10">
    <property type="entry name" value="Histidine kinase-like ATPase, C-terminal domain"/>
    <property type="match status" value="1"/>
</dbReference>
<dbReference type="SMART" id="SM00387">
    <property type="entry name" value="HATPase_c"/>
    <property type="match status" value="1"/>
</dbReference>
<keyword evidence="10" id="KW-0238">DNA-binding</keyword>
<dbReference type="SMART" id="SM00448">
    <property type="entry name" value="REC"/>
    <property type="match status" value="1"/>
</dbReference>
<dbReference type="FunFam" id="2.60.40.10:FF:000791">
    <property type="entry name" value="Two-component system sensor histidine kinase/response regulator"/>
    <property type="match status" value="1"/>
</dbReference>
<dbReference type="Gene3D" id="1.10.287.130">
    <property type="match status" value="1"/>
</dbReference>
<keyword evidence="4" id="KW-0808">Transferase</keyword>
<keyword evidence="6 17" id="KW-0418">Kinase</keyword>
<keyword evidence="8" id="KW-0902">Two-component regulatory system</keyword>
<reference evidence="17 18" key="2">
    <citation type="journal article" date="2016" name="Genome Biol. Evol.">
        <title>Extensive mobilome-driven genome diversification in mouse gut-associated Bacteroides vulgatus mpk.</title>
        <authorList>
            <person name="Lange A."/>
            <person name="Beier S."/>
            <person name="Steimle A."/>
            <person name="Autenrieth I.B."/>
            <person name="Huson D.H."/>
            <person name="Frick J.S."/>
        </authorList>
    </citation>
    <scope>NUCLEOTIDE SEQUENCE [LARGE SCALE GENOMIC DNA]</scope>
    <source>
        <strain evidence="18">mpk</strain>
    </source>
</reference>
<dbReference type="Gene3D" id="2.130.10.10">
    <property type="entry name" value="YVTN repeat-like/Quinoprotein amine dehydrogenase"/>
    <property type="match status" value="3"/>
</dbReference>
<dbReference type="InterPro" id="IPR018062">
    <property type="entry name" value="HTH_AraC-typ_CS"/>
</dbReference>
<dbReference type="InterPro" id="IPR011110">
    <property type="entry name" value="Reg_prop"/>
</dbReference>
<evidence type="ECO:0000256" key="8">
    <source>
        <dbReference type="ARBA" id="ARBA00023012"/>
    </source>
</evidence>
<dbReference type="PRINTS" id="PR00344">
    <property type="entry name" value="BCTRLSENSOR"/>
</dbReference>
<dbReference type="Gene3D" id="2.60.40.10">
    <property type="entry name" value="Immunoglobulins"/>
    <property type="match status" value="1"/>
</dbReference>
<evidence type="ECO:0000256" key="10">
    <source>
        <dbReference type="ARBA" id="ARBA00023125"/>
    </source>
</evidence>
<dbReference type="PROSITE" id="PS00041">
    <property type="entry name" value="HTH_ARAC_FAMILY_1"/>
    <property type="match status" value="1"/>
</dbReference>
<dbReference type="Pfam" id="PF07494">
    <property type="entry name" value="Reg_prop"/>
    <property type="match status" value="7"/>
</dbReference>
<sequence length="1451" mass="165638">MYRFILIHSFFIPLQDKNTVINDMKKHIYALWAFFILFSQSIAASVEVRSTHMTTGDGVANNSIRYIYQDSKGFIWMGTLNGLSRYDGNSFVTYRPEGGNKISLIDHRIRDLEEDKNGFLWIATSAELFSCYDLKKDCFVDFTGCGEYEQLYSYKMTDREGNVWLWQDGNGCRKVTYMNGEFTSVVFKKENNNLPSNNITYISEDEQGRIWIGSHDGIAQVVGNKAVLVEENHDAFKMMSFGKDVFFLSGTGTISLKREGEDSRIVTRLGEGSKVYSTMRLQNDWIVFTEDGSYVFNLRTHQVSRDTELNIARGQVQIDNRGNFWIYNHTGKVWYVNAKTRFVKSFQLIPADKVNYIDEERYHIVHDSRDIVWISTYGNGLFAYDLATDELQHFESNINGFSHITSNFLQYIMEDRAGGIWVSSEYTGISRLSVLNEGAERVFPEDETLSDRSNTVRMINRMPDDKIWLGTRRGGLYIYDPHLKTIESSRYFDSNIYAVEEGADGSIWLGSRGNGLSIDGKWYTYHSDDPLSIGNNNIFTLYRDRKNRMWIGTFGGGLNLAVKEKDKYVFKRFLNNFYSQRQIRVIQEDNNGWIWVGTSAGVYIFNPDSLMNDPDNYITYNYNNGKLRSNEIKCIHQDSKGRIWVGTSGKGFSMCMPEGDYRNLTFEHYDGSNGLVNSMVQSIVEDREGKLWVATEYGISRFDPDTHAFENFFFSAYALGNVYSENSGCVSKDGKLMFGSNYGLVVITPGKIVNNSTVTPMAAFTNLRINGIAMRPGDVDSPLDRSLIYTDEIELKYFQNSFVIDFSTFDYSGTNSTKYTYRLDNYDKEWSIPSSLNFAAYKNLAPGTYKLRVKACNGVGVWGDKETVLKIIVVPPFWKTTWAFFIYAILIGVALYITFRLMRDFNTLRNRIQVEKQLTEYKLVFFTNISHEFRTPLTLIQGALEKMQRGGKIPKEMAYSLKVMDKSTQRMLRLINQLLEFRKMQNNKLALSLEETDVMAFLYEIFLSFNDAAESKNMDFKFLPSVASYKMFIDKGYLDKVTYNLLSNAFKYTPSGGKVTFSVTVDEAKKQLVISVADSGVGIPKEKRNELFKRFMQSSFSGSSVGVGLHLTHELVCVHKGTIVYTENEGGGSIFTVSLPTDISVYEEKDFLIPHNVLLEEEEVHHAAVLAEEISAQEGGVELPSAPLNKRKVLIIEDDNDVREFLKEEVGQYFEVVAEADGPSGLERARTYDADLIICDVLMPGMTGFEVTRKLKNDFDTSHIPIILLTAMSSAESHLEGVESGADAYITKPFSPKLLLARAFKLIEQREKLREKFSNDPNMVRPAICTSDKDKEFADRLQMVMDQQIGNAQFTIDEFASMMGLGRTVFYRKVRGVTGYSPNEYIRIIRMKKAAELLLENRYTVAEVSYKVGINDPFYFSKCFKQQFGVAPSVYLRGKEESGIQETENKE</sequence>
<name>A0A0P0LCX4_PHOVU</name>
<keyword evidence="9" id="KW-0805">Transcription regulation</keyword>
<proteinExistence type="predicted"/>
<dbReference type="GO" id="GO:0005524">
    <property type="term" value="F:ATP binding"/>
    <property type="evidence" value="ECO:0007669"/>
    <property type="project" value="UniProtKB-KW"/>
</dbReference>
<dbReference type="SUPFAM" id="SSF47384">
    <property type="entry name" value="Homodimeric domain of signal transducing histidine kinase"/>
    <property type="match status" value="1"/>
</dbReference>
<evidence type="ECO:0000313" key="18">
    <source>
        <dbReference type="Proteomes" id="UP000061587"/>
    </source>
</evidence>
<dbReference type="SUPFAM" id="SSF63829">
    <property type="entry name" value="Calcium-dependent phosphotriesterase"/>
    <property type="match status" value="3"/>
</dbReference>
<keyword evidence="11" id="KW-0804">Transcription</keyword>
<dbReference type="InterPro" id="IPR003594">
    <property type="entry name" value="HATPase_dom"/>
</dbReference>
<evidence type="ECO:0000256" key="2">
    <source>
        <dbReference type="ARBA" id="ARBA00012438"/>
    </source>
</evidence>
<dbReference type="PANTHER" id="PTHR43547">
    <property type="entry name" value="TWO-COMPONENT HISTIDINE KINASE"/>
    <property type="match status" value="1"/>
</dbReference>
<dbReference type="PROSITE" id="PS50109">
    <property type="entry name" value="HIS_KIN"/>
    <property type="match status" value="1"/>
</dbReference>
<dbReference type="GO" id="GO:0043565">
    <property type="term" value="F:sequence-specific DNA binding"/>
    <property type="evidence" value="ECO:0007669"/>
    <property type="project" value="InterPro"/>
</dbReference>
<dbReference type="CDD" id="cd00146">
    <property type="entry name" value="PKD"/>
    <property type="match status" value="1"/>
</dbReference>
<evidence type="ECO:0000256" key="1">
    <source>
        <dbReference type="ARBA" id="ARBA00000085"/>
    </source>
</evidence>
<evidence type="ECO:0000256" key="3">
    <source>
        <dbReference type="ARBA" id="ARBA00022553"/>
    </source>
</evidence>
<dbReference type="EC" id="2.7.13.3" evidence="2"/>
<dbReference type="SUPFAM" id="SSF69304">
    <property type="entry name" value="Tricorn protease N-terminal domain"/>
    <property type="match status" value="1"/>
</dbReference>